<evidence type="ECO:0000256" key="1">
    <source>
        <dbReference type="SAM" id="Phobius"/>
    </source>
</evidence>
<keyword evidence="1" id="KW-0472">Membrane</keyword>
<evidence type="ECO:0000313" key="3">
    <source>
        <dbReference type="Proteomes" id="UP000321301"/>
    </source>
</evidence>
<dbReference type="Proteomes" id="UP000321301">
    <property type="component" value="Unassembled WGS sequence"/>
</dbReference>
<keyword evidence="1" id="KW-0812">Transmembrane</keyword>
<reference evidence="2 3" key="1">
    <citation type="submission" date="2019-07" db="EMBL/GenBank/DDBJ databases">
        <title>Whole genome shotgun sequence of Cyclobacterium qasimii NBRC 106168.</title>
        <authorList>
            <person name="Hosoyama A."/>
            <person name="Uohara A."/>
            <person name="Ohji S."/>
            <person name="Ichikawa N."/>
        </authorList>
    </citation>
    <scope>NUCLEOTIDE SEQUENCE [LARGE SCALE GENOMIC DNA]</scope>
    <source>
        <strain evidence="2 3">NBRC 106168</strain>
    </source>
</reference>
<dbReference type="EMBL" id="BJYV01000024">
    <property type="protein sequence ID" value="GEO23514.1"/>
    <property type="molecule type" value="Genomic_DNA"/>
</dbReference>
<evidence type="ECO:0000313" key="2">
    <source>
        <dbReference type="EMBL" id="GEO23514.1"/>
    </source>
</evidence>
<organism evidence="2 3">
    <name type="scientific">Cyclobacterium qasimii</name>
    <dbReference type="NCBI Taxonomy" id="1350429"/>
    <lineage>
        <taxon>Bacteria</taxon>
        <taxon>Pseudomonadati</taxon>
        <taxon>Bacteroidota</taxon>
        <taxon>Cytophagia</taxon>
        <taxon>Cytophagales</taxon>
        <taxon>Cyclobacteriaceae</taxon>
        <taxon>Cyclobacterium</taxon>
    </lineage>
</organism>
<dbReference type="NCBIfam" id="NF041635">
    <property type="entry name" value="STM3941_fam"/>
    <property type="match status" value="1"/>
</dbReference>
<keyword evidence="3" id="KW-1185">Reference proteome</keyword>
<dbReference type="InterPro" id="IPR048136">
    <property type="entry name" value="STM3941-like"/>
</dbReference>
<protein>
    <submittedName>
        <fullName evidence="2">Uncharacterized protein</fullName>
    </submittedName>
</protein>
<dbReference type="AlphaFoldDB" id="A0A512CH16"/>
<accession>A0A512CH16</accession>
<keyword evidence="1" id="KW-1133">Transmembrane helix</keyword>
<feature type="transmembrane region" description="Helical" evidence="1">
    <location>
        <begin position="12"/>
        <end position="37"/>
    </location>
</feature>
<feature type="transmembrane region" description="Helical" evidence="1">
    <location>
        <begin position="43"/>
        <end position="63"/>
    </location>
</feature>
<comment type="caution">
    <text evidence="2">The sequence shown here is derived from an EMBL/GenBank/DDBJ whole genome shotgun (WGS) entry which is preliminary data.</text>
</comment>
<dbReference type="RefSeq" id="WP_020893080.1">
    <property type="nucleotide sequence ID" value="NZ_BJYV01000024.1"/>
</dbReference>
<name>A0A512CH16_9BACT</name>
<gene>
    <name evidence="2" type="ORF">CQA01_40480</name>
</gene>
<sequence>MEIPLSKTKIILYFIGALVFVLLGVIFTFEPAAYVSFRYPSPTFIRIGGIASLVFFGRCLIFITRKLLDSKIGLRISEEGIWDNSNVFDLGLIEWKDVTGFKTFKISFTKIIVVKTSKPAKYIDRAKNGFAKRTVKSNNKTLGSPLTIMASSLSIKADELERLLKEHLEKSKTPYNNSYE</sequence>
<proteinExistence type="predicted"/>